<dbReference type="Proteomes" id="UP000503820">
    <property type="component" value="Unassembled WGS sequence"/>
</dbReference>
<proteinExistence type="predicted"/>
<feature type="domain" description="Peptidoglycan binding" evidence="2">
    <location>
        <begin position="102"/>
        <end position="184"/>
    </location>
</feature>
<dbReference type="Pfam" id="PF09374">
    <property type="entry name" value="PG_binding_3"/>
    <property type="match status" value="1"/>
</dbReference>
<comment type="caution">
    <text evidence="3">The sequence shown here is derived from an EMBL/GenBank/DDBJ whole genome shotgun (WGS) entry which is preliminary data.</text>
</comment>
<protein>
    <recommendedName>
        <fullName evidence="5">Peptidoglycan domain protein</fullName>
    </recommendedName>
</protein>
<dbReference type="PROSITE" id="PS00018">
    <property type="entry name" value="EF_HAND_1"/>
    <property type="match status" value="1"/>
</dbReference>
<dbReference type="EMBL" id="BLVP01000009">
    <property type="protein sequence ID" value="GFM37696.1"/>
    <property type="molecule type" value="Genomic_DNA"/>
</dbReference>
<dbReference type="SUPFAM" id="SSF53955">
    <property type="entry name" value="Lysozyme-like"/>
    <property type="match status" value="1"/>
</dbReference>
<organism evidence="3 4">
    <name type="scientific">Desulfovibrio psychrotolerans</name>
    <dbReference type="NCBI Taxonomy" id="415242"/>
    <lineage>
        <taxon>Bacteria</taxon>
        <taxon>Pseudomonadati</taxon>
        <taxon>Thermodesulfobacteriota</taxon>
        <taxon>Desulfovibrionia</taxon>
        <taxon>Desulfovibrionales</taxon>
        <taxon>Desulfovibrionaceae</taxon>
        <taxon>Desulfovibrio</taxon>
    </lineage>
</organism>
<dbReference type="InterPro" id="IPR018537">
    <property type="entry name" value="Peptidoglycan-bd_3"/>
</dbReference>
<dbReference type="InterPro" id="IPR008565">
    <property type="entry name" value="TtsA-like_GH18_dom"/>
</dbReference>
<evidence type="ECO:0008006" key="5">
    <source>
        <dbReference type="Google" id="ProtNLM"/>
    </source>
</evidence>
<feature type="domain" description="TtsA-like Glycoside hydrolase family 108" evidence="1">
    <location>
        <begin position="11"/>
        <end position="98"/>
    </location>
</feature>
<dbReference type="CDD" id="cd13926">
    <property type="entry name" value="N-acetylmuramidase_GH108"/>
    <property type="match status" value="1"/>
</dbReference>
<keyword evidence="4" id="KW-1185">Reference proteome</keyword>
<dbReference type="Gene3D" id="1.20.141.10">
    <property type="entry name" value="Chitosanase, subunit A, domain 1"/>
    <property type="match status" value="1"/>
</dbReference>
<dbReference type="RefSeq" id="WP_174410336.1">
    <property type="nucleotide sequence ID" value="NZ_BLVP01000009.1"/>
</dbReference>
<dbReference type="Pfam" id="PF05838">
    <property type="entry name" value="Glyco_hydro_108"/>
    <property type="match status" value="1"/>
</dbReference>
<evidence type="ECO:0000313" key="4">
    <source>
        <dbReference type="Proteomes" id="UP000503820"/>
    </source>
</evidence>
<dbReference type="InterPro" id="IPR018247">
    <property type="entry name" value="EF_Hand_1_Ca_BS"/>
</dbReference>
<sequence length="201" mass="21671">MRSTFEAAQAFVAKWEGGLVDHPNDPGGITNRGVSLRWLRLIGCDIDGDGDIDADDVRAVTSEIATRLFYAHFWAAPGLHELPPLVAVAVYDGAVNQGVPPAVRQLQAACNRTDGIPLVEDGRLGPNTLRRVTLLCRDGSLALALSTITEREAFYQSLVARPPKVLSSGQVVDYRAFLAGWLNRTGALDGWCTQLAKEGMA</sequence>
<accession>A0A7J0BVF5</accession>
<gene>
    <name evidence="3" type="ORF">DSM19430T_23800</name>
</gene>
<evidence type="ECO:0000259" key="1">
    <source>
        <dbReference type="Pfam" id="PF05838"/>
    </source>
</evidence>
<dbReference type="AlphaFoldDB" id="A0A7J0BVF5"/>
<name>A0A7J0BVF5_9BACT</name>
<dbReference type="InterPro" id="IPR023346">
    <property type="entry name" value="Lysozyme-like_dom_sf"/>
</dbReference>
<evidence type="ECO:0000313" key="3">
    <source>
        <dbReference type="EMBL" id="GFM37696.1"/>
    </source>
</evidence>
<reference evidence="3 4" key="1">
    <citation type="submission" date="2020-05" db="EMBL/GenBank/DDBJ databases">
        <title>Draft genome sequence of Desulfovibrio psychrotolerans JS1T.</title>
        <authorList>
            <person name="Ueno A."/>
            <person name="Tamazawa S."/>
            <person name="Tamamura S."/>
            <person name="Murakami T."/>
            <person name="Kiyama T."/>
            <person name="Inomata H."/>
            <person name="Amano Y."/>
            <person name="Miyakawa K."/>
            <person name="Tamaki H."/>
            <person name="Naganuma T."/>
            <person name="Kaneko K."/>
        </authorList>
    </citation>
    <scope>NUCLEOTIDE SEQUENCE [LARGE SCALE GENOMIC DNA]</scope>
    <source>
        <strain evidence="3 4">JS1</strain>
    </source>
</reference>
<evidence type="ECO:0000259" key="2">
    <source>
        <dbReference type="Pfam" id="PF09374"/>
    </source>
</evidence>